<dbReference type="EMBL" id="BRXW01000223">
    <property type="protein sequence ID" value="GMI14990.1"/>
    <property type="molecule type" value="Genomic_DNA"/>
</dbReference>
<evidence type="ECO:0000256" key="1">
    <source>
        <dbReference type="SAM" id="MobiDB-lite"/>
    </source>
</evidence>
<evidence type="ECO:0000313" key="4">
    <source>
        <dbReference type="Proteomes" id="UP001165122"/>
    </source>
</evidence>
<accession>A0A9W7KXN1</accession>
<protein>
    <submittedName>
        <fullName evidence="3">Uncharacterized protein</fullName>
    </submittedName>
</protein>
<dbReference type="AlphaFoldDB" id="A0A9W7KXN1"/>
<feature type="transmembrane region" description="Helical" evidence="2">
    <location>
        <begin position="234"/>
        <end position="256"/>
    </location>
</feature>
<keyword evidence="4" id="KW-1185">Reference proteome</keyword>
<proteinExistence type="predicted"/>
<keyword evidence="2" id="KW-1133">Transmembrane helix</keyword>
<gene>
    <name evidence="3" type="ORF">TrLO_g2597</name>
</gene>
<evidence type="ECO:0000256" key="2">
    <source>
        <dbReference type="SAM" id="Phobius"/>
    </source>
</evidence>
<feature type="transmembrane region" description="Helical" evidence="2">
    <location>
        <begin position="276"/>
        <end position="298"/>
    </location>
</feature>
<evidence type="ECO:0000313" key="3">
    <source>
        <dbReference type="EMBL" id="GMI14990.1"/>
    </source>
</evidence>
<keyword evidence="2" id="KW-0472">Membrane</keyword>
<reference evidence="4" key="1">
    <citation type="journal article" date="2023" name="Commun. Biol.">
        <title>Genome analysis of Parmales, the sister group of diatoms, reveals the evolutionary specialization of diatoms from phago-mixotrophs to photoautotrophs.</title>
        <authorList>
            <person name="Ban H."/>
            <person name="Sato S."/>
            <person name="Yoshikawa S."/>
            <person name="Yamada K."/>
            <person name="Nakamura Y."/>
            <person name="Ichinomiya M."/>
            <person name="Sato N."/>
            <person name="Blanc-Mathieu R."/>
            <person name="Endo H."/>
            <person name="Kuwata A."/>
            <person name="Ogata H."/>
        </authorList>
    </citation>
    <scope>NUCLEOTIDE SEQUENCE [LARGE SCALE GENOMIC DNA]</scope>
    <source>
        <strain evidence="4">NIES 3700</strain>
    </source>
</reference>
<dbReference type="Proteomes" id="UP001165122">
    <property type="component" value="Unassembled WGS sequence"/>
</dbReference>
<feature type="transmembrane region" description="Helical" evidence="2">
    <location>
        <begin position="46"/>
        <end position="68"/>
    </location>
</feature>
<organism evidence="3 4">
    <name type="scientific">Triparma laevis f. longispina</name>
    <dbReference type="NCBI Taxonomy" id="1714387"/>
    <lineage>
        <taxon>Eukaryota</taxon>
        <taxon>Sar</taxon>
        <taxon>Stramenopiles</taxon>
        <taxon>Ochrophyta</taxon>
        <taxon>Bolidophyceae</taxon>
        <taxon>Parmales</taxon>
        <taxon>Triparmaceae</taxon>
        <taxon>Triparma</taxon>
    </lineage>
</organism>
<name>A0A9W7KXN1_9STRA</name>
<sequence>MLRGKKREKKVELKPSNSNVESRRKVLKKLKADTQLSANHADLEGMLSTVGIFAALVLSIQVATFFTIPMQEMLIGDYRSCLNSYPEFRVFALEKLRQLEFPMLFDIGPDKYGKPDILNVTSSLLDPVCSVGGTDCYDDRQAIMDVDHVFHVTKDIFPMDQITPWMDRNLPFATLSTHMYIYYNGCCITIFTLVLMGSIFFYTTLALSDAREGEDEGNTLPTEYYNIIAMPAMLIFYVGMIGGLIMFFFNICFVLLLRAPSWQVVSWFPAMWMYSVMIPGAMTSGALALAALIVSNNYKFFEIHKKKKKPKTQDENEDENKEHSDGLGVDGEPLELETKTVI</sequence>
<feature type="transmembrane region" description="Helical" evidence="2">
    <location>
        <begin position="180"/>
        <end position="202"/>
    </location>
</feature>
<keyword evidence="2" id="KW-0812">Transmembrane</keyword>
<feature type="region of interest" description="Disordered" evidence="1">
    <location>
        <begin position="307"/>
        <end position="342"/>
    </location>
</feature>
<comment type="caution">
    <text evidence="3">The sequence shown here is derived from an EMBL/GenBank/DDBJ whole genome shotgun (WGS) entry which is preliminary data.</text>
</comment>
<dbReference type="OrthoDB" id="10570479at2759"/>